<sequence>MPRLTLFADRNFDDRRIQFRRRGVAIRNMNAIRFNNDLSSFRSRRGDSANVTLVLFSQTSYQGTFRVFRGDRDIANLGNFDFNNRTSSLIFIGRNLTDAEIRDIQSSRRAPRNIVEIRE</sequence>
<keyword evidence="2" id="KW-1185">Reference proteome</keyword>
<dbReference type="OrthoDB" id="2654857at2"/>
<accession>A0A3M8C9B8</accession>
<evidence type="ECO:0000313" key="2">
    <source>
        <dbReference type="Proteomes" id="UP000282028"/>
    </source>
</evidence>
<comment type="caution">
    <text evidence="1">The sequence shown here is derived from an EMBL/GenBank/DDBJ whole genome shotgun (WGS) entry which is preliminary data.</text>
</comment>
<gene>
    <name evidence="1" type="ORF">EDM52_15105</name>
</gene>
<dbReference type="SUPFAM" id="SSF49695">
    <property type="entry name" value="gamma-Crystallin-like"/>
    <property type="match status" value="1"/>
</dbReference>
<proteinExistence type="predicted"/>
<name>A0A3M8C9B8_9BACL</name>
<dbReference type="Proteomes" id="UP000282028">
    <property type="component" value="Unassembled WGS sequence"/>
</dbReference>
<dbReference type="RefSeq" id="WP_122909806.1">
    <property type="nucleotide sequence ID" value="NZ_CBCSBE010000007.1"/>
</dbReference>
<organism evidence="1 2">
    <name type="scientific">Brevibacillus invocatus</name>
    <dbReference type="NCBI Taxonomy" id="173959"/>
    <lineage>
        <taxon>Bacteria</taxon>
        <taxon>Bacillati</taxon>
        <taxon>Bacillota</taxon>
        <taxon>Bacilli</taxon>
        <taxon>Bacillales</taxon>
        <taxon>Paenibacillaceae</taxon>
        <taxon>Brevibacillus</taxon>
    </lineage>
</organism>
<dbReference type="InterPro" id="IPR011024">
    <property type="entry name" value="G_crystallin-like"/>
</dbReference>
<protein>
    <submittedName>
        <fullName evidence="1">Uncharacterized protein</fullName>
    </submittedName>
</protein>
<dbReference type="AlphaFoldDB" id="A0A3M8C9B8"/>
<dbReference type="EMBL" id="RHHR01000028">
    <property type="protein sequence ID" value="RNB71565.1"/>
    <property type="molecule type" value="Genomic_DNA"/>
</dbReference>
<dbReference type="Gene3D" id="2.60.20.10">
    <property type="entry name" value="Crystallins"/>
    <property type="match status" value="1"/>
</dbReference>
<reference evidence="1 2" key="1">
    <citation type="submission" date="2018-10" db="EMBL/GenBank/DDBJ databases">
        <title>Phylogenomics of Brevibacillus.</title>
        <authorList>
            <person name="Dunlap C."/>
        </authorList>
    </citation>
    <scope>NUCLEOTIDE SEQUENCE [LARGE SCALE GENOMIC DNA]</scope>
    <source>
        <strain evidence="1 2">JCM 12215</strain>
    </source>
</reference>
<evidence type="ECO:0000313" key="1">
    <source>
        <dbReference type="EMBL" id="RNB71565.1"/>
    </source>
</evidence>